<dbReference type="RefSeq" id="XP_029215241.1">
    <property type="nucleotide sequence ID" value="XM_029361774.1"/>
</dbReference>
<sequence length="778" mass="83773">MASPKSASSRPEDGVRRSARETPRETASPPQRDLLTKDEHPHASGSSCHRNEKVSPPQPSSSASAPEADAEDALSVSSVASEESTGIGEALEDAVRLGWRPPRPPPARDPCSPQLSGLRPLRPTRLSATNSRASPGLGKDLPACRARAAPGSDAAIGKMDSESPALDIDASCGFSLFDRSQQLMEAAASLEASLEAEPLLVCRINQLGVAKAIARVYPEAQWRGEVPLLTCLLSRAYARAGYEAQARYHVENAAALLDAIGLDDPQTACVGIFQQGAASVSSSARARRTLYYQLSDGHECPQKNAASNFLADHTKLAAPVPHLPTTGRDELADDLLLMEFFFSLAETLLASHAFTKAIGGFFKAIEYTNRALERANPPADGEPASVPLTPGDCMPRATEPPEVLLAVQKLELRRAELLMGVVEASLRVKEIEAIRQGNEAVEIVSRLCGGPRDVRTLQARYLTAKMLHHACRISEAFEEIKDIIRSCTLVEGESLPPQPPSGDAFPSRSSLSGAEEPDSRLPRPRSRESAETPEALESASCPRYPAFTVCLQQRVELLLNATLTAVEWIPSLPKESQADALKFCASIFYTMALQSIVNLQEREREETLSRQLGKALAGSGDSASSESSSDDEDNLAAPASGGADPPRRALFCENLVSLGRKLLSVMGTLSMEEDYTRAMDLLLDYSHLKFGADSAQYLSLLLQRSEFEAAHRDARTALLTAQSVVDTMCSRGFFLTPSEKDILQRAQTLAEALAKATKRADRGRLPSRGGWDPETGGT</sequence>
<feature type="compositionally biased region" description="Basic and acidic residues" evidence="1">
    <location>
        <begin position="517"/>
        <end position="530"/>
    </location>
</feature>
<evidence type="ECO:0000313" key="3">
    <source>
        <dbReference type="Proteomes" id="UP000224006"/>
    </source>
</evidence>
<evidence type="ECO:0000256" key="1">
    <source>
        <dbReference type="SAM" id="MobiDB-lite"/>
    </source>
</evidence>
<feature type="region of interest" description="Disordered" evidence="1">
    <location>
        <begin position="610"/>
        <end position="643"/>
    </location>
</feature>
<gene>
    <name evidence="2" type="ORF">BESB_031060</name>
</gene>
<organism evidence="2 3">
    <name type="scientific">Besnoitia besnoiti</name>
    <name type="common">Apicomplexan protozoan</name>
    <dbReference type="NCBI Taxonomy" id="94643"/>
    <lineage>
        <taxon>Eukaryota</taxon>
        <taxon>Sar</taxon>
        <taxon>Alveolata</taxon>
        <taxon>Apicomplexa</taxon>
        <taxon>Conoidasida</taxon>
        <taxon>Coccidia</taxon>
        <taxon>Eucoccidiorida</taxon>
        <taxon>Eimeriorina</taxon>
        <taxon>Sarcocystidae</taxon>
        <taxon>Besnoitia</taxon>
    </lineage>
</organism>
<protein>
    <submittedName>
        <fullName evidence="2">Uncharacterized protein</fullName>
    </submittedName>
</protein>
<feature type="compositionally biased region" description="Low complexity" evidence="1">
    <location>
        <begin position="617"/>
        <end position="627"/>
    </location>
</feature>
<dbReference type="GeneID" id="40308158"/>
<name>A0A2A9M783_BESBE</name>
<feature type="region of interest" description="Disordered" evidence="1">
    <location>
        <begin position="1"/>
        <end position="143"/>
    </location>
</feature>
<comment type="caution">
    <text evidence="2">The sequence shown here is derived from an EMBL/GenBank/DDBJ whole genome shotgun (WGS) entry which is preliminary data.</text>
</comment>
<dbReference type="OrthoDB" id="330556at2759"/>
<dbReference type="Proteomes" id="UP000224006">
    <property type="component" value="Chromosome XIII"/>
</dbReference>
<feature type="compositionally biased region" description="Low complexity" evidence="1">
    <location>
        <begin position="60"/>
        <end position="84"/>
    </location>
</feature>
<evidence type="ECO:0000313" key="2">
    <source>
        <dbReference type="EMBL" id="PFH31232.1"/>
    </source>
</evidence>
<dbReference type="VEuPathDB" id="ToxoDB:BESB_031060"/>
<proteinExistence type="predicted"/>
<feature type="region of interest" description="Disordered" evidence="1">
    <location>
        <begin position="492"/>
        <end position="537"/>
    </location>
</feature>
<accession>A0A2A9M783</accession>
<dbReference type="AlphaFoldDB" id="A0A2A9M783"/>
<feature type="compositionally biased region" description="Basic and acidic residues" evidence="1">
    <location>
        <begin position="10"/>
        <end position="24"/>
    </location>
</feature>
<keyword evidence="3" id="KW-1185">Reference proteome</keyword>
<feature type="region of interest" description="Disordered" evidence="1">
    <location>
        <begin position="757"/>
        <end position="778"/>
    </location>
</feature>
<dbReference type="EMBL" id="NWUJ01000016">
    <property type="protein sequence ID" value="PFH31232.1"/>
    <property type="molecule type" value="Genomic_DNA"/>
</dbReference>
<reference evidence="2 3" key="1">
    <citation type="submission" date="2017-09" db="EMBL/GenBank/DDBJ databases">
        <title>Genome sequencing of Besnoitia besnoiti strain Bb-Ger1.</title>
        <authorList>
            <person name="Schares G."/>
            <person name="Venepally P."/>
            <person name="Lorenzi H.A."/>
        </authorList>
    </citation>
    <scope>NUCLEOTIDE SEQUENCE [LARGE SCALE GENOMIC DNA]</scope>
    <source>
        <strain evidence="2 3">Bb-Ger1</strain>
    </source>
</reference>
<dbReference type="KEGG" id="bbes:BESB_031060"/>